<feature type="domain" description="HTH luxR-type" evidence="2">
    <location>
        <begin position="52"/>
        <end position="91"/>
    </location>
</feature>
<dbReference type="InterPro" id="IPR016032">
    <property type="entry name" value="Sig_transdc_resp-reg_C-effctor"/>
</dbReference>
<evidence type="ECO:0000313" key="3">
    <source>
        <dbReference type="EMBL" id="MPR31281.1"/>
    </source>
</evidence>
<dbReference type="AlphaFoldDB" id="A0A5N7MWE9"/>
<dbReference type="EMBL" id="VOSK01000612">
    <property type="protein sequence ID" value="MPR31281.1"/>
    <property type="molecule type" value="Genomic_DNA"/>
</dbReference>
<reference evidence="3 4" key="1">
    <citation type="journal article" date="2019" name="Syst. Appl. Microbiol.">
        <title>Microvirga tunisiensis sp. nov., a root nodule symbiotic bacterium isolated from Lupinus micranthus and L. luteus grown in Northern Tunisia.</title>
        <authorList>
            <person name="Msaddak A."/>
            <person name="Rejili M."/>
            <person name="Duran D."/>
            <person name="Mars M."/>
            <person name="Palacios J.M."/>
            <person name="Ruiz-Argueso T."/>
            <person name="Rey L."/>
            <person name="Imperial J."/>
        </authorList>
    </citation>
    <scope>NUCLEOTIDE SEQUENCE [LARGE SCALE GENOMIC DNA]</scope>
    <source>
        <strain evidence="3 4">Lmie10</strain>
    </source>
</reference>
<organism evidence="3 4">
    <name type="scientific">Microvirga tunisiensis</name>
    <dbReference type="NCBI Taxonomy" id="2108360"/>
    <lineage>
        <taxon>Bacteria</taxon>
        <taxon>Pseudomonadati</taxon>
        <taxon>Pseudomonadota</taxon>
        <taxon>Alphaproteobacteria</taxon>
        <taxon>Hyphomicrobiales</taxon>
        <taxon>Methylobacteriaceae</taxon>
        <taxon>Microvirga</taxon>
    </lineage>
</organism>
<evidence type="ECO:0000259" key="2">
    <source>
        <dbReference type="Pfam" id="PF00196"/>
    </source>
</evidence>
<dbReference type="Pfam" id="PF00196">
    <property type="entry name" value="GerE"/>
    <property type="match status" value="1"/>
</dbReference>
<evidence type="ECO:0000256" key="1">
    <source>
        <dbReference type="SAM" id="MobiDB-lite"/>
    </source>
</evidence>
<dbReference type="InterPro" id="IPR036388">
    <property type="entry name" value="WH-like_DNA-bd_sf"/>
</dbReference>
<dbReference type="InterPro" id="IPR000792">
    <property type="entry name" value="Tscrpt_reg_LuxR_C"/>
</dbReference>
<feature type="compositionally biased region" description="Basic and acidic residues" evidence="1">
    <location>
        <begin position="15"/>
        <end position="24"/>
    </location>
</feature>
<name>A0A5N7MWE9_9HYPH</name>
<gene>
    <name evidence="3" type="ORF">FS320_41995</name>
</gene>
<feature type="region of interest" description="Disordered" evidence="1">
    <location>
        <begin position="15"/>
        <end position="48"/>
    </location>
</feature>
<dbReference type="Gene3D" id="1.10.10.10">
    <property type="entry name" value="Winged helix-like DNA-binding domain superfamily/Winged helix DNA-binding domain"/>
    <property type="match status" value="1"/>
</dbReference>
<dbReference type="Proteomes" id="UP000403266">
    <property type="component" value="Unassembled WGS sequence"/>
</dbReference>
<sequence>MAKIKAVIGIPDDAERSCAADRNRHQGSKPRMGDASSHDRPTNTAPTLLPPEAQVLLSLLTGKQSARIADELGVDEPWVKEHIKAILRKLRPTKPKLNKCGMVSCNVDKSFSPATPPRSPRQRF</sequence>
<keyword evidence="4" id="KW-1185">Reference proteome</keyword>
<dbReference type="GO" id="GO:0006355">
    <property type="term" value="P:regulation of DNA-templated transcription"/>
    <property type="evidence" value="ECO:0007669"/>
    <property type="project" value="InterPro"/>
</dbReference>
<dbReference type="OrthoDB" id="161302at2"/>
<comment type="caution">
    <text evidence="3">The sequence shown here is derived from an EMBL/GenBank/DDBJ whole genome shotgun (WGS) entry which is preliminary data.</text>
</comment>
<dbReference type="SUPFAM" id="SSF46894">
    <property type="entry name" value="C-terminal effector domain of the bipartite response regulators"/>
    <property type="match status" value="1"/>
</dbReference>
<accession>A0A5N7MWE9</accession>
<dbReference type="RefSeq" id="WP_152718470.1">
    <property type="nucleotide sequence ID" value="NZ_VOSJ01000652.1"/>
</dbReference>
<proteinExistence type="predicted"/>
<protein>
    <recommendedName>
        <fullName evidence="2">HTH luxR-type domain-containing protein</fullName>
    </recommendedName>
</protein>
<evidence type="ECO:0000313" key="4">
    <source>
        <dbReference type="Proteomes" id="UP000403266"/>
    </source>
</evidence>
<dbReference type="GO" id="GO:0003677">
    <property type="term" value="F:DNA binding"/>
    <property type="evidence" value="ECO:0007669"/>
    <property type="project" value="InterPro"/>
</dbReference>